<dbReference type="SUPFAM" id="SSF63829">
    <property type="entry name" value="Calcium-dependent phosphotriesterase"/>
    <property type="match status" value="1"/>
</dbReference>
<reference evidence="2 3" key="1">
    <citation type="journal article" date="2010" name="Stand. Genomic Sci.">
        <title>Complete genome sequence of Meiothermus ruber type strain (21).</title>
        <authorList>
            <person name="Tindall B.J."/>
            <person name="Sikorski J."/>
            <person name="Lucas S."/>
            <person name="Goltsman E."/>
            <person name="Copeland A."/>
            <person name="Glavina Del Rio T."/>
            <person name="Nolan M."/>
            <person name="Tice H."/>
            <person name="Cheng J.F."/>
            <person name="Han C."/>
            <person name="Pitluck S."/>
            <person name="Liolios K."/>
            <person name="Ivanova N."/>
            <person name="Mavromatis K."/>
            <person name="Ovchinnikova G."/>
            <person name="Pati A."/>
            <person name="Fahnrich R."/>
            <person name="Goodwin L."/>
            <person name="Chen A."/>
            <person name="Palaniappan K."/>
            <person name="Land M."/>
            <person name="Hauser L."/>
            <person name="Chang Y.J."/>
            <person name="Jeffries C.D."/>
            <person name="Rohde M."/>
            <person name="Goker M."/>
            <person name="Woyke T."/>
            <person name="Bristow J."/>
            <person name="Eisen J.A."/>
            <person name="Markowitz V."/>
            <person name="Hugenholtz P."/>
            <person name="Kyrpides N.C."/>
            <person name="Klenk H.P."/>
            <person name="Lapidus A."/>
        </authorList>
    </citation>
    <scope>NUCLEOTIDE SEQUENCE [LARGE SCALE GENOMIC DNA]</scope>
    <source>
        <strain evidence="3">ATCC 35948 / DSM 1279 / VKM B-1258 / 21</strain>
    </source>
</reference>
<protein>
    <submittedName>
        <fullName evidence="2">NHL repeat containing protein</fullName>
    </submittedName>
</protein>
<proteinExistence type="predicted"/>
<organism evidence="2 3">
    <name type="scientific">Meiothermus ruber (strain ATCC 35948 / DSM 1279 / VKM B-1258 / 21)</name>
    <name type="common">Thermus ruber</name>
    <dbReference type="NCBI Taxonomy" id="504728"/>
    <lineage>
        <taxon>Bacteria</taxon>
        <taxon>Thermotogati</taxon>
        <taxon>Deinococcota</taxon>
        <taxon>Deinococci</taxon>
        <taxon>Thermales</taxon>
        <taxon>Thermaceae</taxon>
        <taxon>Meiothermus</taxon>
    </lineage>
</organism>
<dbReference type="EMBL" id="CP001743">
    <property type="protein sequence ID" value="ADD27779.1"/>
    <property type="molecule type" value="Genomic_DNA"/>
</dbReference>
<dbReference type="RefSeq" id="WP_013013298.1">
    <property type="nucleotide sequence ID" value="NC_013946.1"/>
</dbReference>
<sequence>MKRTWMGLLGAAALLMSACGPGGGSVTGCDPNGTGGLVVNVSGLPGGVNAKVSVTGPSGFNQNLTGSQTFTAIAAGTYTVTADKVANTDPLIRTAYSASVSSSPACVRNGQSTPVNVSYAQIPSSNKLWMVNGNPPSGSSPLLGFTASLLSSTATQSPSVSAGTVNLRDLTFDKDGNLWGIGGTTADPNLVRYPASSLGSSGSKTRDRSINIGGFSCSPGPTRLAFDASGNLWVSIPCANKVVRVAAGQLDASGMVTPGVEITGLNAPEGLAFDASSNLWIANAGAQRVVRFNASRLSASTSGPDLTIESKTPSPVINTLDANLLAFDASGNLWVMAFGANVLYRLTPTDQSGSGSKTLTPAIQVSVPVSAVLEGMAFDEGGGLWISYSAGTFARLSPAQLGTSSTSGSPTNPERIITSSSIGSAGGLALYPAPANLPLYHRLP</sequence>
<name>A0A806DGQ0_MEIRD</name>
<evidence type="ECO:0000313" key="3">
    <source>
        <dbReference type="Proteomes" id="UP000006655"/>
    </source>
</evidence>
<feature type="chain" id="PRO_5032531805" evidence="1">
    <location>
        <begin position="25"/>
        <end position="444"/>
    </location>
</feature>
<feature type="signal peptide" evidence="1">
    <location>
        <begin position="1"/>
        <end position="24"/>
    </location>
</feature>
<accession>A0A806DGQ0</accession>
<dbReference type="KEGG" id="mrb:Mrub_1014"/>
<dbReference type="Proteomes" id="UP000006655">
    <property type="component" value="Chromosome"/>
</dbReference>
<evidence type="ECO:0000313" key="2">
    <source>
        <dbReference type="EMBL" id="ADD27779.1"/>
    </source>
</evidence>
<dbReference type="AlphaFoldDB" id="A0A806DGQ0"/>
<evidence type="ECO:0000256" key="1">
    <source>
        <dbReference type="SAM" id="SignalP"/>
    </source>
</evidence>
<dbReference type="InterPro" id="IPR011042">
    <property type="entry name" value="6-blade_b-propeller_TolB-like"/>
</dbReference>
<dbReference type="PROSITE" id="PS51257">
    <property type="entry name" value="PROKAR_LIPOPROTEIN"/>
    <property type="match status" value="1"/>
</dbReference>
<gene>
    <name evidence="2" type="ordered locus">Mrub_1014</name>
</gene>
<dbReference type="Gene3D" id="2.120.10.30">
    <property type="entry name" value="TolB, C-terminal domain"/>
    <property type="match status" value="1"/>
</dbReference>
<keyword evidence="1" id="KW-0732">Signal</keyword>
<keyword evidence="3" id="KW-1185">Reference proteome</keyword>